<proteinExistence type="predicted"/>
<gene>
    <name evidence="1" type="ORF">METZ01_LOCUS92060</name>
</gene>
<protein>
    <submittedName>
        <fullName evidence="1">Uncharacterized protein</fullName>
    </submittedName>
</protein>
<dbReference type="AlphaFoldDB" id="A0A381VFR6"/>
<dbReference type="EMBL" id="UINC01008721">
    <property type="protein sequence ID" value="SVA39206.1"/>
    <property type="molecule type" value="Genomic_DNA"/>
</dbReference>
<feature type="non-terminal residue" evidence="1">
    <location>
        <position position="1"/>
    </location>
</feature>
<organism evidence="1">
    <name type="scientific">marine metagenome</name>
    <dbReference type="NCBI Taxonomy" id="408172"/>
    <lineage>
        <taxon>unclassified sequences</taxon>
        <taxon>metagenomes</taxon>
        <taxon>ecological metagenomes</taxon>
    </lineage>
</organism>
<name>A0A381VFR6_9ZZZZ</name>
<accession>A0A381VFR6</accession>
<evidence type="ECO:0000313" key="1">
    <source>
        <dbReference type="EMBL" id="SVA39206.1"/>
    </source>
</evidence>
<sequence>YRDFYVDHLICCDRRMVLEAQQNNYDGTIYTRPDWVAQFTPAKVVPDLPYSGTTRLDNPWHWGSGPFAVLLGAKLATNEVHMVGFDLYSETNTVNNIYKGTGNYEGTDTDPVDPSYWLYQINKVFENYPEIMFHNYNNKQWPTEQKNVCNKMLIEFEIANETA</sequence>
<reference evidence="1" key="1">
    <citation type="submission" date="2018-05" db="EMBL/GenBank/DDBJ databases">
        <authorList>
            <person name="Lanie J.A."/>
            <person name="Ng W.-L."/>
            <person name="Kazmierczak K.M."/>
            <person name="Andrzejewski T.M."/>
            <person name="Davidsen T.M."/>
            <person name="Wayne K.J."/>
            <person name="Tettelin H."/>
            <person name="Glass J.I."/>
            <person name="Rusch D."/>
            <person name="Podicherti R."/>
            <person name="Tsui H.-C.T."/>
            <person name="Winkler M.E."/>
        </authorList>
    </citation>
    <scope>NUCLEOTIDE SEQUENCE</scope>
</reference>